<gene>
    <name evidence="1" type="ORF">AMQ22_01659</name>
</gene>
<dbReference type="EMBL" id="LNGC01000098">
    <property type="protein sequence ID" value="KYC49367.1"/>
    <property type="molecule type" value="Genomic_DNA"/>
</dbReference>
<reference evidence="1 2" key="1">
    <citation type="journal article" date="2016" name="ISME J.">
        <title>Chasing the elusive Euryarchaeota class WSA2: genomes reveal a uniquely fastidious methyl-reducing methanogen.</title>
        <authorList>
            <person name="Nobu M.K."/>
            <person name="Narihiro T."/>
            <person name="Kuroda K."/>
            <person name="Mei R."/>
            <person name="Liu W.T."/>
        </authorList>
    </citation>
    <scope>NUCLEOTIDE SEQUENCE [LARGE SCALE GENOMIC DNA]</scope>
    <source>
        <strain evidence="1">U1lsi0528_Bin055</strain>
    </source>
</reference>
<organism evidence="1 2">
    <name type="scientific">Candidatus Methanofastidiosum methylothiophilum</name>
    <dbReference type="NCBI Taxonomy" id="1705564"/>
    <lineage>
        <taxon>Archaea</taxon>
        <taxon>Methanobacteriati</taxon>
        <taxon>Methanobacteriota</taxon>
        <taxon>Stenosarchaea group</taxon>
        <taxon>Candidatus Methanofastidiosia</taxon>
        <taxon>Candidatus Methanofastidiosales</taxon>
        <taxon>Candidatus Methanofastidiosaceae</taxon>
        <taxon>Candidatus Methanofastidiosum</taxon>
    </lineage>
</organism>
<dbReference type="Proteomes" id="UP000075398">
    <property type="component" value="Unassembled WGS sequence"/>
</dbReference>
<comment type="caution">
    <text evidence="1">The sequence shown here is derived from an EMBL/GenBank/DDBJ whole genome shotgun (WGS) entry which is preliminary data.</text>
</comment>
<sequence length="41" mass="4458">MVGVCMVGVQKGTAYAQKVVTKNYMRGVVLVFLRSVQNVAL</sequence>
<evidence type="ECO:0000313" key="1">
    <source>
        <dbReference type="EMBL" id="KYC49367.1"/>
    </source>
</evidence>
<dbReference type="AlphaFoldDB" id="A0A150IWL4"/>
<accession>A0A150IWL4</accession>
<name>A0A150IWL4_9EURY</name>
<protein>
    <submittedName>
        <fullName evidence="1">Uncharacterized protein</fullName>
    </submittedName>
</protein>
<proteinExistence type="predicted"/>
<evidence type="ECO:0000313" key="2">
    <source>
        <dbReference type="Proteomes" id="UP000075398"/>
    </source>
</evidence>